<protein>
    <submittedName>
        <fullName evidence="1">Uncharacterized protein</fullName>
    </submittedName>
</protein>
<gene>
    <name evidence="1" type="ORF">P9847_01915</name>
</gene>
<evidence type="ECO:0000313" key="2">
    <source>
        <dbReference type="Proteomes" id="UP001343257"/>
    </source>
</evidence>
<name>A0ABU6PMH7_9BACL</name>
<organism evidence="1 2">
    <name type="scientific">Paenibacillus chibensis</name>
    <dbReference type="NCBI Taxonomy" id="59846"/>
    <lineage>
        <taxon>Bacteria</taxon>
        <taxon>Bacillati</taxon>
        <taxon>Bacillota</taxon>
        <taxon>Bacilli</taxon>
        <taxon>Bacillales</taxon>
        <taxon>Paenibacillaceae</taxon>
        <taxon>Paenibacillus</taxon>
    </lineage>
</organism>
<accession>A0ABU6PMH7</accession>
<sequence>MSLEILFPAQLIYKVAHYSALPWLVCSTMTLVSKSYSEKRLQILADIYYCNGIDIFGGGAKEASPPFSQNEHVRSGLWAQILAAGGFKCPQSKEPSLHALLI</sequence>
<evidence type="ECO:0000313" key="1">
    <source>
        <dbReference type="EMBL" id="MED5016056.1"/>
    </source>
</evidence>
<comment type="caution">
    <text evidence="1">The sequence shown here is derived from an EMBL/GenBank/DDBJ whole genome shotgun (WGS) entry which is preliminary data.</text>
</comment>
<keyword evidence="2" id="KW-1185">Reference proteome</keyword>
<reference evidence="1 2" key="1">
    <citation type="submission" date="2023-03" db="EMBL/GenBank/DDBJ databases">
        <title>Bacillus Genome Sequencing.</title>
        <authorList>
            <person name="Dunlap C."/>
        </authorList>
    </citation>
    <scope>NUCLEOTIDE SEQUENCE [LARGE SCALE GENOMIC DNA]</scope>
    <source>
        <strain evidence="1 2">NRS-52</strain>
    </source>
</reference>
<proteinExistence type="predicted"/>
<dbReference type="EMBL" id="JARTLD010000004">
    <property type="protein sequence ID" value="MED5016056.1"/>
    <property type="molecule type" value="Genomic_DNA"/>
</dbReference>
<dbReference type="RefSeq" id="WP_328274968.1">
    <property type="nucleotide sequence ID" value="NZ_JARTLD010000004.1"/>
</dbReference>
<dbReference type="Proteomes" id="UP001343257">
    <property type="component" value="Unassembled WGS sequence"/>
</dbReference>